<dbReference type="Pfam" id="PF01926">
    <property type="entry name" value="MMR_HSR1"/>
    <property type="match status" value="1"/>
</dbReference>
<dbReference type="GO" id="GO:0005525">
    <property type="term" value="F:GTP binding"/>
    <property type="evidence" value="ECO:0007669"/>
    <property type="project" value="UniProtKB-UniRule"/>
</dbReference>
<dbReference type="InterPro" id="IPR031167">
    <property type="entry name" value="G_OBG"/>
</dbReference>
<dbReference type="GO" id="GO:0003924">
    <property type="term" value="F:GTPase activity"/>
    <property type="evidence" value="ECO:0007669"/>
    <property type="project" value="UniProtKB-UniRule"/>
</dbReference>
<comment type="subunit">
    <text evidence="9">Monomer.</text>
</comment>
<keyword evidence="5 9" id="KW-0547">Nucleotide-binding</keyword>
<comment type="subcellular location">
    <subcellularLocation>
        <location evidence="9">Cytoplasm</location>
    </subcellularLocation>
</comment>
<dbReference type="Pfam" id="PF09269">
    <property type="entry name" value="DUF1967"/>
    <property type="match status" value="1"/>
</dbReference>
<sequence>MATFVDHVTLHLRAGNGGNGCVSVKREKFKPLAGPDGGNGGGGGDLVLVADPSTTTLLGYHRSPHRSSDNGGPGMGDHRNGHNGDMRELMVPIGTVVKDVEGNQLLDMNEPGLRLIVAPGGQGGLGNAALASTKRKAPGFALLGTLGWEGDVYLELKTVADVALVGYPSAGKSSLIAAMSAARPKIADYPFTTLHPNLGVVESGESRYTIADVPGLIEGASEGKGLGLEFLRHVERCTALLHVLDCATLEPGRDPISDLDVILGELDAYPVPDGQKPLLQRSQLIALNKIDVPEGRELAAFVKADLEARGYRVFEISSVTHEGLKQLNYALAEVVERGRAEAAAAEAQKPRIIIRPKAVDEGGFVIKVEGGTFGNIYRILGTKPERWIQQTDFTNDEAVGFLADRLAKLGIENELYKSGAIAGSTVIIGPGHGVVFDWEPTLTSTAELITAPRGTDSRLDEPKRRTSNERREEYFGRMDAKSSARAELIREREAGMWQTGEEEYNEDVRLADVELTVNGGVAPADTASADEAETGTEAETEVDSSSDNGNEVDTAEEVPK</sequence>
<dbReference type="InterPro" id="IPR036726">
    <property type="entry name" value="GTP1_OBG_dom_sf"/>
</dbReference>
<dbReference type="SUPFAM" id="SSF52540">
    <property type="entry name" value="P-loop containing nucleoside triphosphate hydrolases"/>
    <property type="match status" value="1"/>
</dbReference>
<feature type="region of interest" description="Disordered" evidence="10">
    <location>
        <begin position="61"/>
        <end position="84"/>
    </location>
</feature>
<evidence type="ECO:0000256" key="10">
    <source>
        <dbReference type="SAM" id="MobiDB-lite"/>
    </source>
</evidence>
<feature type="binding site" evidence="9">
    <location>
        <position position="173"/>
    </location>
    <ligand>
        <name>Mg(2+)</name>
        <dbReference type="ChEBI" id="CHEBI:18420"/>
    </ligand>
</feature>
<feature type="binding site" evidence="9">
    <location>
        <begin position="212"/>
        <end position="215"/>
    </location>
    <ligand>
        <name>GTP</name>
        <dbReference type="ChEBI" id="CHEBI:37565"/>
    </ligand>
</feature>
<dbReference type="NCBIfam" id="TIGR02729">
    <property type="entry name" value="Obg_CgtA"/>
    <property type="match status" value="1"/>
</dbReference>
<dbReference type="NCBIfam" id="TIGR03595">
    <property type="entry name" value="Obg_CgtA_exten"/>
    <property type="match status" value="1"/>
</dbReference>
<evidence type="ECO:0000256" key="8">
    <source>
        <dbReference type="ARBA" id="ARBA00023134"/>
    </source>
</evidence>
<organism evidence="14 15">
    <name type="scientific">Cryobacterium gelidum</name>
    <dbReference type="NCBI Taxonomy" id="1259164"/>
    <lineage>
        <taxon>Bacteria</taxon>
        <taxon>Bacillati</taxon>
        <taxon>Actinomycetota</taxon>
        <taxon>Actinomycetes</taxon>
        <taxon>Micrococcales</taxon>
        <taxon>Microbacteriaceae</taxon>
        <taxon>Cryobacterium</taxon>
    </lineage>
</organism>
<comment type="caution">
    <text evidence="14">The sequence shown here is derived from an EMBL/GenBank/DDBJ whole genome shotgun (WGS) entry which is preliminary data.</text>
</comment>
<dbReference type="PRINTS" id="PR00326">
    <property type="entry name" value="GTP1OBG"/>
</dbReference>
<evidence type="ECO:0000256" key="9">
    <source>
        <dbReference type="HAMAP-Rule" id="MF_01454"/>
    </source>
</evidence>
<dbReference type="AlphaFoldDB" id="A0A4R9B1J5"/>
<feature type="domain" description="OBG-type G" evidence="11">
    <location>
        <begin position="160"/>
        <end position="336"/>
    </location>
</feature>
<feature type="domain" description="Obg" evidence="13">
    <location>
        <begin position="2"/>
        <end position="159"/>
    </location>
</feature>
<dbReference type="Proteomes" id="UP000297983">
    <property type="component" value="Unassembled WGS sequence"/>
</dbReference>
<dbReference type="InterPro" id="IPR006169">
    <property type="entry name" value="GTP1_OBG_dom"/>
</dbReference>
<dbReference type="GO" id="GO:0005737">
    <property type="term" value="C:cytoplasm"/>
    <property type="evidence" value="ECO:0007669"/>
    <property type="project" value="UniProtKB-SubCell"/>
</dbReference>
<dbReference type="InterPro" id="IPR006073">
    <property type="entry name" value="GTP-bd"/>
</dbReference>
<evidence type="ECO:0000313" key="15">
    <source>
        <dbReference type="Proteomes" id="UP000297983"/>
    </source>
</evidence>
<evidence type="ECO:0000259" key="12">
    <source>
        <dbReference type="PROSITE" id="PS51881"/>
    </source>
</evidence>
<dbReference type="NCBIfam" id="NF008954">
    <property type="entry name" value="PRK12296.1"/>
    <property type="match status" value="1"/>
</dbReference>
<feature type="binding site" evidence="9">
    <location>
        <begin position="317"/>
        <end position="319"/>
    </location>
    <ligand>
        <name>GTP</name>
        <dbReference type="ChEBI" id="CHEBI:37565"/>
    </ligand>
</feature>
<name>A0A4R9B1J5_9MICO</name>
<dbReference type="NCBIfam" id="NF008955">
    <property type="entry name" value="PRK12297.1"/>
    <property type="match status" value="1"/>
</dbReference>
<gene>
    <name evidence="14" type="primary">obgE</name>
    <name evidence="9" type="synonym">obg</name>
    <name evidence="14" type="ORF">E3T50_00280</name>
</gene>
<dbReference type="Gene3D" id="2.70.210.12">
    <property type="entry name" value="GTP1/OBG domain"/>
    <property type="match status" value="1"/>
</dbReference>
<dbReference type="PROSITE" id="PS51881">
    <property type="entry name" value="OCT"/>
    <property type="match status" value="1"/>
</dbReference>
<dbReference type="CDD" id="cd01898">
    <property type="entry name" value="Obg"/>
    <property type="match status" value="1"/>
</dbReference>
<evidence type="ECO:0000256" key="6">
    <source>
        <dbReference type="ARBA" id="ARBA00022801"/>
    </source>
</evidence>
<evidence type="ECO:0000313" key="14">
    <source>
        <dbReference type="EMBL" id="TFD73437.1"/>
    </source>
</evidence>
<comment type="similarity">
    <text evidence="2 9">Belongs to the TRAFAC class OBG-HflX-like GTPase superfamily. OBG GTPase family.</text>
</comment>
<dbReference type="Gene3D" id="3.40.50.300">
    <property type="entry name" value="P-loop containing nucleotide triphosphate hydrolases"/>
    <property type="match status" value="1"/>
</dbReference>
<dbReference type="InterPro" id="IPR045086">
    <property type="entry name" value="OBG_GTPase"/>
</dbReference>
<dbReference type="InterPro" id="IPR015349">
    <property type="entry name" value="OCT_dom"/>
</dbReference>
<dbReference type="InterPro" id="IPR027417">
    <property type="entry name" value="P-loop_NTPase"/>
</dbReference>
<feature type="binding site" evidence="9">
    <location>
        <begin position="191"/>
        <end position="195"/>
    </location>
    <ligand>
        <name>GTP</name>
        <dbReference type="ChEBI" id="CHEBI:37565"/>
    </ligand>
</feature>
<comment type="function">
    <text evidence="9">An essential GTPase which binds GTP, GDP and possibly (p)ppGpp with moderate affinity, with high nucleotide exchange rates and a fairly low GTP hydrolysis rate. Plays a role in control of the cell cycle, stress response, ribosome biogenesis and in those bacteria that undergo differentiation, in morphogenesis control.</text>
</comment>
<dbReference type="InterPro" id="IPR014100">
    <property type="entry name" value="GTP-bd_Obg/CgtA"/>
</dbReference>
<dbReference type="SUPFAM" id="SSF82051">
    <property type="entry name" value="Obg GTP-binding protein N-terminal domain"/>
    <property type="match status" value="1"/>
</dbReference>
<evidence type="ECO:0000256" key="5">
    <source>
        <dbReference type="ARBA" id="ARBA00022741"/>
    </source>
</evidence>
<keyword evidence="8 9" id="KW-0342">GTP-binding</keyword>
<keyword evidence="7 9" id="KW-0460">Magnesium</keyword>
<dbReference type="InterPro" id="IPR006074">
    <property type="entry name" value="GTP1-OBG_CS"/>
</dbReference>
<proteinExistence type="inferred from homology"/>
<dbReference type="PANTHER" id="PTHR11702">
    <property type="entry name" value="DEVELOPMENTALLY REGULATED GTP-BINDING PROTEIN-RELATED"/>
    <property type="match status" value="1"/>
</dbReference>
<dbReference type="InterPro" id="IPR036346">
    <property type="entry name" value="GTP-bd_prot_GTP1/OBG_C_sf"/>
</dbReference>
<evidence type="ECO:0000256" key="4">
    <source>
        <dbReference type="ARBA" id="ARBA00022723"/>
    </source>
</evidence>
<dbReference type="Gene3D" id="3.30.300.350">
    <property type="entry name" value="GTP-binding protein OBG, C-terminal domain"/>
    <property type="match status" value="1"/>
</dbReference>
<keyword evidence="3 9" id="KW-0963">Cytoplasm</keyword>
<dbReference type="HAMAP" id="MF_01454">
    <property type="entry name" value="GTPase_Obg"/>
    <property type="match status" value="1"/>
</dbReference>
<evidence type="ECO:0000256" key="1">
    <source>
        <dbReference type="ARBA" id="ARBA00001946"/>
    </source>
</evidence>
<keyword evidence="6 9" id="KW-0378">Hydrolase</keyword>
<dbReference type="PROSITE" id="PS51710">
    <property type="entry name" value="G_OBG"/>
    <property type="match status" value="1"/>
</dbReference>
<dbReference type="Pfam" id="PF01018">
    <property type="entry name" value="GTP1_OBG"/>
    <property type="match status" value="1"/>
</dbReference>
<feature type="binding site" evidence="9">
    <location>
        <begin position="166"/>
        <end position="173"/>
    </location>
    <ligand>
        <name>GTP</name>
        <dbReference type="ChEBI" id="CHEBI:37565"/>
    </ligand>
</feature>
<dbReference type="EC" id="3.6.5.-" evidence="9"/>
<dbReference type="PANTHER" id="PTHR11702:SF31">
    <property type="entry name" value="MITOCHONDRIAL RIBOSOME-ASSOCIATED GTPASE 2"/>
    <property type="match status" value="1"/>
</dbReference>
<evidence type="ECO:0000259" key="13">
    <source>
        <dbReference type="PROSITE" id="PS51883"/>
    </source>
</evidence>
<feature type="region of interest" description="Disordered" evidence="10">
    <location>
        <begin position="451"/>
        <end position="473"/>
    </location>
</feature>
<dbReference type="PROSITE" id="PS00905">
    <property type="entry name" value="GTP1_OBG"/>
    <property type="match status" value="1"/>
</dbReference>
<evidence type="ECO:0000259" key="11">
    <source>
        <dbReference type="PROSITE" id="PS51710"/>
    </source>
</evidence>
<dbReference type="RefSeq" id="WP_134550079.1">
    <property type="nucleotide sequence ID" value="NZ_SOHL01000003.1"/>
</dbReference>
<dbReference type="EMBL" id="SOHL01000003">
    <property type="protein sequence ID" value="TFD73437.1"/>
    <property type="molecule type" value="Genomic_DNA"/>
</dbReference>
<accession>A0A4R9B1J5</accession>
<dbReference type="GO" id="GO:0042254">
    <property type="term" value="P:ribosome biogenesis"/>
    <property type="evidence" value="ECO:0007669"/>
    <property type="project" value="UniProtKB-UniRule"/>
</dbReference>
<evidence type="ECO:0000256" key="2">
    <source>
        <dbReference type="ARBA" id="ARBA00007699"/>
    </source>
</evidence>
<keyword evidence="4 9" id="KW-0479">Metal-binding</keyword>
<evidence type="ECO:0000256" key="3">
    <source>
        <dbReference type="ARBA" id="ARBA00022490"/>
    </source>
</evidence>
<evidence type="ECO:0000256" key="7">
    <source>
        <dbReference type="ARBA" id="ARBA00022842"/>
    </source>
</evidence>
<keyword evidence="15" id="KW-1185">Reference proteome</keyword>
<comment type="cofactor">
    <cofactor evidence="1 9">
        <name>Mg(2+)</name>
        <dbReference type="ChEBI" id="CHEBI:18420"/>
    </cofactor>
</comment>
<dbReference type="NCBIfam" id="NF008956">
    <property type="entry name" value="PRK12299.1"/>
    <property type="match status" value="1"/>
</dbReference>
<feature type="region of interest" description="Disordered" evidence="10">
    <location>
        <begin position="519"/>
        <end position="560"/>
    </location>
</feature>
<feature type="binding site" evidence="9">
    <location>
        <position position="193"/>
    </location>
    <ligand>
        <name>Mg(2+)</name>
        <dbReference type="ChEBI" id="CHEBI:18420"/>
    </ligand>
</feature>
<protein>
    <recommendedName>
        <fullName evidence="9">GTPase Obg</fullName>
        <ecNumber evidence="9">3.6.5.-</ecNumber>
    </recommendedName>
    <alternativeName>
        <fullName evidence="9">GTP-binding protein Obg</fullName>
    </alternativeName>
</protein>
<dbReference type="GO" id="GO:0000287">
    <property type="term" value="F:magnesium ion binding"/>
    <property type="evidence" value="ECO:0007669"/>
    <property type="project" value="InterPro"/>
</dbReference>
<dbReference type="SUPFAM" id="SSF102741">
    <property type="entry name" value="Obg GTP-binding protein C-terminal domain"/>
    <property type="match status" value="1"/>
</dbReference>
<feature type="compositionally biased region" description="Acidic residues" evidence="10">
    <location>
        <begin position="528"/>
        <end position="544"/>
    </location>
</feature>
<dbReference type="PROSITE" id="PS51883">
    <property type="entry name" value="OBG"/>
    <property type="match status" value="1"/>
</dbReference>
<dbReference type="FunFam" id="2.70.210.12:FF:000001">
    <property type="entry name" value="GTPase Obg"/>
    <property type="match status" value="1"/>
</dbReference>
<feature type="binding site" evidence="9">
    <location>
        <begin position="288"/>
        <end position="291"/>
    </location>
    <ligand>
        <name>GTP</name>
        <dbReference type="ChEBI" id="CHEBI:37565"/>
    </ligand>
</feature>
<reference evidence="14 15" key="1">
    <citation type="submission" date="2019-03" db="EMBL/GenBank/DDBJ databases">
        <title>Genomics of glacier-inhabiting Cryobacterium strains.</title>
        <authorList>
            <person name="Liu Q."/>
            <person name="Xin Y.-H."/>
        </authorList>
    </citation>
    <scope>NUCLEOTIDE SEQUENCE [LARGE SCALE GENOMIC DNA]</scope>
    <source>
        <strain evidence="14 15">Hz16</strain>
    </source>
</reference>
<feature type="domain" description="OCT" evidence="12">
    <location>
        <begin position="356"/>
        <end position="440"/>
    </location>
</feature>
<feature type="compositionally biased region" description="Basic and acidic residues" evidence="10">
    <location>
        <begin position="455"/>
        <end position="473"/>
    </location>
</feature>